<evidence type="ECO:0000256" key="9">
    <source>
        <dbReference type="ARBA" id="ARBA00022927"/>
    </source>
</evidence>
<proteinExistence type="inferred from homology"/>
<keyword evidence="9" id="KW-0653">Protein transport</keyword>
<comment type="similarity">
    <text evidence="3">Belongs to the nucleoporin GLFG family.</text>
</comment>
<evidence type="ECO:0000256" key="4">
    <source>
        <dbReference type="ARBA" id="ARBA00013472"/>
    </source>
</evidence>
<feature type="domain" description="RING-type" evidence="14">
    <location>
        <begin position="280"/>
        <end position="321"/>
    </location>
</feature>
<dbReference type="EMBL" id="NCKU01005193">
    <property type="protein sequence ID" value="RWS04902.1"/>
    <property type="molecule type" value="Genomic_DNA"/>
</dbReference>
<keyword evidence="10" id="KW-0811">Translocation</keyword>
<dbReference type="Proteomes" id="UP000285301">
    <property type="component" value="Unassembled WGS sequence"/>
</dbReference>
<dbReference type="GO" id="GO:0034398">
    <property type="term" value="P:telomere tethering at nuclear periphery"/>
    <property type="evidence" value="ECO:0007669"/>
    <property type="project" value="TreeGrafter"/>
</dbReference>
<comment type="subcellular location">
    <subcellularLocation>
        <location evidence="2">Nucleus membrane</location>
        <topology evidence="2">Peripheral membrane protein</topology>
        <orientation evidence="2">Nucleoplasmic side</orientation>
    </subcellularLocation>
    <subcellularLocation>
        <location evidence="1">Nucleus</location>
        <location evidence="1">Nuclear pore complex</location>
    </subcellularLocation>
</comment>
<dbReference type="GO" id="GO:0008139">
    <property type="term" value="F:nuclear localization sequence binding"/>
    <property type="evidence" value="ECO:0007669"/>
    <property type="project" value="TreeGrafter"/>
</dbReference>
<dbReference type="GO" id="GO:0000973">
    <property type="term" value="P:post-transcriptional tethering of RNA polymerase II gene DNA at nuclear periphery"/>
    <property type="evidence" value="ECO:0007669"/>
    <property type="project" value="TreeGrafter"/>
</dbReference>
<name>A0A3S3PSQ6_9ACAR</name>
<evidence type="ECO:0000256" key="8">
    <source>
        <dbReference type="ARBA" id="ARBA00022833"/>
    </source>
</evidence>
<dbReference type="SMART" id="SM00184">
    <property type="entry name" value="RING"/>
    <property type="match status" value="1"/>
</dbReference>
<reference evidence="16" key="2">
    <citation type="submission" date="2018-11" db="EMBL/GenBank/DDBJ databases">
        <title>Trombidioid mite genomics.</title>
        <authorList>
            <person name="Dong X."/>
        </authorList>
    </citation>
    <scope>NUCLEOTIDE SEQUENCE</scope>
    <source>
        <strain evidence="16">UoL-WK</strain>
    </source>
</reference>
<organism evidence="16 17">
    <name type="scientific">Dinothrombium tinctorium</name>
    <dbReference type="NCBI Taxonomy" id="1965070"/>
    <lineage>
        <taxon>Eukaryota</taxon>
        <taxon>Metazoa</taxon>
        <taxon>Ecdysozoa</taxon>
        <taxon>Arthropoda</taxon>
        <taxon>Chelicerata</taxon>
        <taxon>Arachnida</taxon>
        <taxon>Acari</taxon>
        <taxon>Acariformes</taxon>
        <taxon>Trombidiformes</taxon>
        <taxon>Prostigmata</taxon>
        <taxon>Anystina</taxon>
        <taxon>Parasitengona</taxon>
        <taxon>Trombidioidea</taxon>
        <taxon>Trombidiidae</taxon>
        <taxon>Dinothrombium</taxon>
    </lineage>
</organism>
<protein>
    <recommendedName>
        <fullName evidence="4">Nuclear pore complex protein Nup98-Nup96</fullName>
    </recommendedName>
</protein>
<dbReference type="AlphaFoldDB" id="A0A3S3PSQ6"/>
<dbReference type="InterPro" id="IPR001841">
    <property type="entry name" value="Znf_RING"/>
</dbReference>
<dbReference type="GO" id="GO:0031965">
    <property type="term" value="C:nuclear membrane"/>
    <property type="evidence" value="ECO:0007669"/>
    <property type="project" value="UniProtKB-SubCell"/>
</dbReference>
<reference evidence="16 17" key="1">
    <citation type="journal article" date="2018" name="Gigascience">
        <title>Genomes of trombidid mites reveal novel predicted allergens and laterally-transferred genes associated with secondary metabolism.</title>
        <authorList>
            <person name="Dong X."/>
            <person name="Chaisiri K."/>
            <person name="Xia D."/>
            <person name="Armstrong S.D."/>
            <person name="Fang Y."/>
            <person name="Donnelly M.J."/>
            <person name="Kadowaki T."/>
            <person name="McGarry J.W."/>
            <person name="Darby A.C."/>
            <person name="Makepeace B.L."/>
        </authorList>
    </citation>
    <scope>NUCLEOTIDE SEQUENCE [LARGE SCALE GENOMIC DNA]</scope>
    <source>
        <strain evidence="16">UoL-WK</strain>
    </source>
</reference>
<keyword evidence="11" id="KW-0906">Nuclear pore complex</keyword>
<dbReference type="PANTHER" id="PTHR23198">
    <property type="entry name" value="NUCLEOPORIN"/>
    <property type="match status" value="1"/>
</dbReference>
<evidence type="ECO:0000256" key="3">
    <source>
        <dbReference type="ARBA" id="ARBA00008926"/>
    </source>
</evidence>
<dbReference type="InterPro" id="IPR037665">
    <property type="entry name" value="Nucleoporin_S59-like"/>
</dbReference>
<evidence type="ECO:0000313" key="17">
    <source>
        <dbReference type="Proteomes" id="UP000285301"/>
    </source>
</evidence>
<keyword evidence="8" id="KW-0862">Zinc</keyword>
<dbReference type="GO" id="GO:0003723">
    <property type="term" value="F:RNA binding"/>
    <property type="evidence" value="ECO:0007669"/>
    <property type="project" value="TreeGrafter"/>
</dbReference>
<dbReference type="GO" id="GO:0006606">
    <property type="term" value="P:protein import into nucleus"/>
    <property type="evidence" value="ECO:0007669"/>
    <property type="project" value="TreeGrafter"/>
</dbReference>
<dbReference type="GO" id="GO:0017056">
    <property type="term" value="F:structural constituent of nuclear pore"/>
    <property type="evidence" value="ECO:0007669"/>
    <property type="project" value="TreeGrafter"/>
</dbReference>
<keyword evidence="17" id="KW-1185">Reference proteome</keyword>
<dbReference type="STRING" id="1965070.A0A3S3PSQ6"/>
<evidence type="ECO:0000256" key="2">
    <source>
        <dbReference type="ARBA" id="ARBA00004620"/>
    </source>
</evidence>
<keyword evidence="12" id="KW-0539">Nucleus</keyword>
<dbReference type="SUPFAM" id="SSF57850">
    <property type="entry name" value="RING/U-box"/>
    <property type="match status" value="1"/>
</dbReference>
<evidence type="ECO:0000256" key="12">
    <source>
        <dbReference type="ARBA" id="ARBA00023242"/>
    </source>
</evidence>
<dbReference type="InterPro" id="IPR013083">
    <property type="entry name" value="Znf_RING/FYVE/PHD"/>
</dbReference>
<dbReference type="PROSITE" id="PS50089">
    <property type="entry name" value="ZF_RING_2"/>
    <property type="match status" value="1"/>
</dbReference>
<keyword evidence="6 13" id="KW-0863">Zinc-finger</keyword>
<dbReference type="Pfam" id="PF13920">
    <property type="entry name" value="zf-C3HC4_3"/>
    <property type="match status" value="1"/>
</dbReference>
<evidence type="ECO:0000256" key="10">
    <source>
        <dbReference type="ARBA" id="ARBA00023010"/>
    </source>
</evidence>
<evidence type="ECO:0000256" key="13">
    <source>
        <dbReference type="PROSITE-ProRule" id="PRU00175"/>
    </source>
</evidence>
<dbReference type="Gene3D" id="3.30.40.10">
    <property type="entry name" value="Zinc/RING finger domain, C3HC4 (zinc finger)"/>
    <property type="match status" value="1"/>
</dbReference>
<gene>
    <name evidence="16" type="ORF">B4U79_18206</name>
    <name evidence="15" type="ORF">B4U79_18345</name>
</gene>
<dbReference type="GO" id="GO:0044614">
    <property type="term" value="C:nuclear pore cytoplasmic filaments"/>
    <property type="evidence" value="ECO:0007669"/>
    <property type="project" value="TreeGrafter"/>
</dbReference>
<evidence type="ECO:0000313" key="16">
    <source>
        <dbReference type="EMBL" id="RWS07547.1"/>
    </source>
</evidence>
<dbReference type="OrthoDB" id="3797628at2759"/>
<dbReference type="Gene3D" id="1.10.10.2360">
    <property type="match status" value="2"/>
</dbReference>
<dbReference type="FunFam" id="1.10.10.2360:FF:000001">
    <property type="entry name" value="Nuclear pore complex protein Nup98-Nup96"/>
    <property type="match status" value="2"/>
</dbReference>
<accession>A0A3S3PSQ6</accession>
<dbReference type="EMBL" id="NCKU01003419">
    <property type="protein sequence ID" value="RWS07547.1"/>
    <property type="molecule type" value="Genomic_DNA"/>
</dbReference>
<dbReference type="GO" id="GO:0008270">
    <property type="term" value="F:zinc ion binding"/>
    <property type="evidence" value="ECO:0007669"/>
    <property type="project" value="UniProtKB-KW"/>
</dbReference>
<evidence type="ECO:0000259" key="14">
    <source>
        <dbReference type="PROSITE" id="PS50089"/>
    </source>
</evidence>
<keyword evidence="6 13" id="KW-0479">Metal-binding</keyword>
<keyword evidence="5" id="KW-0813">Transport</keyword>
<comment type="caution">
    <text evidence="16">The sequence shown here is derived from an EMBL/GenBank/DDBJ whole genome shotgun (WGS) entry which is preliminary data.</text>
</comment>
<evidence type="ECO:0000256" key="7">
    <source>
        <dbReference type="ARBA" id="ARBA00022816"/>
    </source>
</evidence>
<evidence type="ECO:0000256" key="1">
    <source>
        <dbReference type="ARBA" id="ARBA00004567"/>
    </source>
</evidence>
<evidence type="ECO:0000256" key="11">
    <source>
        <dbReference type="ARBA" id="ARBA00023132"/>
    </source>
</evidence>
<sequence>MQNKRNSSSSVFNRKRSLDAFRGVNHAFHSPSASSIATSYALSSQVSHSVAASNASFSFSFGATNNSNFVSSTLALSNLSTANFRPTPKIKFARCFGTPIKFQPIRAEDTCTTSNGTQKSIPIFYHSIGVMPDYETKSFEELRYEDYLSQSRGARIGLFVFTAQSSIPCFDCNISLNSCPPQDFPRDSIGTVVEFNPLAEKEIELDGIDDNETEILGKHQCITCMPEYVTKSLEELRFEDYQGRIFRPNWSKRISRTILSPIRRRKSEEKRPDTSNLGECKICFTQPVNCALYACGHQFMCYDCAILQWHREGGGYCPICRVEIKDVILGVSNYFYFQNK</sequence>
<evidence type="ECO:0000256" key="5">
    <source>
        <dbReference type="ARBA" id="ARBA00022448"/>
    </source>
</evidence>
<dbReference type="GO" id="GO:0051028">
    <property type="term" value="P:mRNA transport"/>
    <property type="evidence" value="ECO:0007669"/>
    <property type="project" value="UniProtKB-KW"/>
</dbReference>
<dbReference type="Pfam" id="PF21240">
    <property type="entry name" value="Nup98_GLEBS"/>
    <property type="match status" value="2"/>
</dbReference>
<evidence type="ECO:0000256" key="6">
    <source>
        <dbReference type="ARBA" id="ARBA00022771"/>
    </source>
</evidence>
<keyword evidence="7" id="KW-0509">mRNA transport</keyword>
<dbReference type="GO" id="GO:0006405">
    <property type="term" value="P:RNA export from nucleus"/>
    <property type="evidence" value="ECO:0007669"/>
    <property type="project" value="TreeGrafter"/>
</dbReference>
<evidence type="ECO:0000313" key="15">
    <source>
        <dbReference type="EMBL" id="RWS04902.1"/>
    </source>
</evidence>
<dbReference type="PANTHER" id="PTHR23198:SF6">
    <property type="entry name" value="NUCLEAR PORE COMPLEX PROTEIN NUP98-NUP96"/>
    <property type="match status" value="1"/>
</dbReference>